<dbReference type="Proteomes" id="UP000250043">
    <property type="component" value="Unassembled WGS sequence"/>
</dbReference>
<feature type="non-terminal residue" evidence="2">
    <location>
        <position position="169"/>
    </location>
</feature>
<keyword evidence="1" id="KW-0812">Transmembrane</keyword>
<evidence type="ECO:0000256" key="1">
    <source>
        <dbReference type="SAM" id="Phobius"/>
    </source>
</evidence>
<dbReference type="OrthoDB" id="2756378at2759"/>
<keyword evidence="1" id="KW-0472">Membrane</keyword>
<name>A0A8E2DN22_9APHY</name>
<accession>A0A8E2DN22</accession>
<gene>
    <name evidence="2" type="ORF">OBBRIDRAFT_826909</name>
</gene>
<evidence type="ECO:0000313" key="3">
    <source>
        <dbReference type="Proteomes" id="UP000250043"/>
    </source>
</evidence>
<proteinExistence type="predicted"/>
<organism evidence="2 3">
    <name type="scientific">Obba rivulosa</name>
    <dbReference type="NCBI Taxonomy" id="1052685"/>
    <lineage>
        <taxon>Eukaryota</taxon>
        <taxon>Fungi</taxon>
        <taxon>Dikarya</taxon>
        <taxon>Basidiomycota</taxon>
        <taxon>Agaricomycotina</taxon>
        <taxon>Agaricomycetes</taxon>
        <taxon>Polyporales</taxon>
        <taxon>Gelatoporiaceae</taxon>
        <taxon>Obba</taxon>
    </lineage>
</organism>
<evidence type="ECO:0000313" key="2">
    <source>
        <dbReference type="EMBL" id="OCH88843.1"/>
    </source>
</evidence>
<keyword evidence="3" id="KW-1185">Reference proteome</keyword>
<feature type="transmembrane region" description="Helical" evidence="1">
    <location>
        <begin position="78"/>
        <end position="98"/>
    </location>
</feature>
<dbReference type="AlphaFoldDB" id="A0A8E2DN22"/>
<feature type="transmembrane region" description="Helical" evidence="1">
    <location>
        <begin position="20"/>
        <end position="43"/>
    </location>
</feature>
<keyword evidence="1" id="KW-1133">Transmembrane helix</keyword>
<sequence>MSTALSGPVIQALVEPTCGALLLAMGLSSILFGVTLLQTYQYYDRYWNDSIYMKVFVRFWWYLIPNYGNLISLEQIPVPLGIAVAFLAHGFFVMRVWLTSGRKRLIPCAIIALSLGEFGKTTQASSASECTDALPSHWDFLRDSLIPLLQDYNVKAQQTHLASDLPKLT</sequence>
<protein>
    <submittedName>
        <fullName evidence="2">Uncharacterized protein</fullName>
    </submittedName>
</protein>
<reference evidence="2 3" key="1">
    <citation type="submission" date="2016-07" db="EMBL/GenBank/DDBJ databases">
        <title>Draft genome of the white-rot fungus Obba rivulosa 3A-2.</title>
        <authorList>
            <consortium name="DOE Joint Genome Institute"/>
            <person name="Miettinen O."/>
            <person name="Riley R."/>
            <person name="Acob R."/>
            <person name="Barry K."/>
            <person name="Cullen D."/>
            <person name="De Vries R."/>
            <person name="Hainaut M."/>
            <person name="Hatakka A."/>
            <person name="Henrissat B."/>
            <person name="Hilden K."/>
            <person name="Kuo R."/>
            <person name="Labutti K."/>
            <person name="Lipzen A."/>
            <person name="Makela M.R."/>
            <person name="Sandor L."/>
            <person name="Spatafora J.W."/>
            <person name="Grigoriev I.V."/>
            <person name="Hibbett D.S."/>
        </authorList>
    </citation>
    <scope>NUCLEOTIDE SEQUENCE [LARGE SCALE GENOMIC DNA]</scope>
    <source>
        <strain evidence="2 3">3A-2</strain>
    </source>
</reference>
<dbReference type="EMBL" id="KV722442">
    <property type="protein sequence ID" value="OCH88843.1"/>
    <property type="molecule type" value="Genomic_DNA"/>
</dbReference>